<dbReference type="PANTHER" id="PTHR19919">
    <property type="entry name" value="WD REPEAT CONTAINING PROTEIN"/>
    <property type="match status" value="1"/>
</dbReference>
<feature type="region of interest" description="Disordered" evidence="4">
    <location>
        <begin position="52"/>
        <end position="88"/>
    </location>
</feature>
<evidence type="ECO:0000256" key="1">
    <source>
        <dbReference type="ARBA" id="ARBA00022574"/>
    </source>
</evidence>
<gene>
    <name evidence="5" type="ORF">BJ085DRAFT_5762</name>
</gene>
<dbReference type="EMBL" id="ML002230">
    <property type="protein sequence ID" value="RKP40014.1"/>
    <property type="molecule type" value="Genomic_DNA"/>
</dbReference>
<evidence type="ECO:0000256" key="2">
    <source>
        <dbReference type="ARBA" id="ARBA00022737"/>
    </source>
</evidence>
<dbReference type="SUPFAM" id="SSF50978">
    <property type="entry name" value="WD40 repeat-like"/>
    <property type="match status" value="1"/>
</dbReference>
<dbReference type="InterPro" id="IPR036322">
    <property type="entry name" value="WD40_repeat_dom_sf"/>
</dbReference>
<reference evidence="6" key="1">
    <citation type="journal article" date="2018" name="Nat. Microbiol.">
        <title>Leveraging single-cell genomics to expand the fungal tree of life.</title>
        <authorList>
            <person name="Ahrendt S.R."/>
            <person name="Quandt C.A."/>
            <person name="Ciobanu D."/>
            <person name="Clum A."/>
            <person name="Salamov A."/>
            <person name="Andreopoulos B."/>
            <person name="Cheng J.F."/>
            <person name="Woyke T."/>
            <person name="Pelin A."/>
            <person name="Henrissat B."/>
            <person name="Reynolds N.K."/>
            <person name="Benny G.L."/>
            <person name="Smith M.E."/>
            <person name="James T.Y."/>
            <person name="Grigoriev I.V."/>
        </authorList>
    </citation>
    <scope>NUCLEOTIDE SEQUENCE [LARGE SCALE GENOMIC DNA]</scope>
    <source>
        <strain evidence="6">RSA 468</strain>
    </source>
</reference>
<dbReference type="PROSITE" id="PS00678">
    <property type="entry name" value="WD_REPEATS_1"/>
    <property type="match status" value="1"/>
</dbReference>
<dbReference type="PROSITE" id="PS50082">
    <property type="entry name" value="WD_REPEATS_2"/>
    <property type="match status" value="2"/>
</dbReference>
<dbReference type="Proteomes" id="UP000268162">
    <property type="component" value="Unassembled WGS sequence"/>
</dbReference>
<dbReference type="Pfam" id="PF00400">
    <property type="entry name" value="WD40"/>
    <property type="match status" value="2"/>
</dbReference>
<dbReference type="SMART" id="SM00320">
    <property type="entry name" value="WD40"/>
    <property type="match status" value="4"/>
</dbReference>
<evidence type="ECO:0000313" key="5">
    <source>
        <dbReference type="EMBL" id="RKP40014.1"/>
    </source>
</evidence>
<organism evidence="5 6">
    <name type="scientific">Dimargaris cristalligena</name>
    <dbReference type="NCBI Taxonomy" id="215637"/>
    <lineage>
        <taxon>Eukaryota</taxon>
        <taxon>Fungi</taxon>
        <taxon>Fungi incertae sedis</taxon>
        <taxon>Zoopagomycota</taxon>
        <taxon>Kickxellomycotina</taxon>
        <taxon>Dimargaritomycetes</taxon>
        <taxon>Dimargaritales</taxon>
        <taxon>Dimargaritaceae</taxon>
        <taxon>Dimargaris</taxon>
    </lineage>
</organism>
<dbReference type="InterPro" id="IPR015943">
    <property type="entry name" value="WD40/YVTN_repeat-like_dom_sf"/>
</dbReference>
<dbReference type="InterPro" id="IPR001680">
    <property type="entry name" value="WD40_rpt"/>
</dbReference>
<dbReference type="PROSITE" id="PS50294">
    <property type="entry name" value="WD_REPEATS_REGION"/>
    <property type="match status" value="1"/>
</dbReference>
<feature type="non-terminal residue" evidence="5">
    <location>
        <position position="417"/>
    </location>
</feature>
<sequence length="417" mass="44941">PRKELCNYYAPWPVYALDWSKQPREQTFRLAVGSFLEQYNNKLQIIQYRGNSTAAGDNRPGEGAFPPPPGGDYAGPNHMAEDPQGTGTPRNLDFAVVAEADHPYPITKTQWAPYARGGPAGPDLIATAGDFLRLWEVQPSSQAGPGLQLKATLTNSKVDFCAPLTSFDWNELDLSRLVTCSIDTTCTLWDVHTQQPKTQLIAHDKEVYDVAFRTGSTDVFASAGADGSIRMFDLRDLEHSTIIYETPSSVPTAVPGAPGAAVGANPNALKVSPPLMRLAFNKQDPNFIATFGMDAASVQILDIRMPGIPVYELRGHRGSVNTLAWAPHQAHQLCTAGDDQQVLVWDIMPAGGDPSSSGGGLGSARPPGHHPDLSKSIISSPALTYTAPVEVNTVAWSRVVTEWVAIGFGQTVQTLRV</sequence>
<evidence type="ECO:0000313" key="6">
    <source>
        <dbReference type="Proteomes" id="UP000268162"/>
    </source>
</evidence>
<proteinExistence type="predicted"/>
<dbReference type="AlphaFoldDB" id="A0A4Q0A1T1"/>
<protein>
    <submittedName>
        <fullName evidence="5">WD40-repeat-containing domain protein</fullName>
    </submittedName>
</protein>
<feature type="repeat" description="WD" evidence="3">
    <location>
        <begin position="313"/>
        <end position="347"/>
    </location>
</feature>
<evidence type="ECO:0000256" key="3">
    <source>
        <dbReference type="PROSITE-ProRule" id="PRU00221"/>
    </source>
</evidence>
<keyword evidence="1 3" id="KW-0853">WD repeat</keyword>
<keyword evidence="6" id="KW-1185">Reference proteome</keyword>
<dbReference type="Gene3D" id="2.130.10.10">
    <property type="entry name" value="YVTN repeat-like/Quinoprotein amine dehydrogenase"/>
    <property type="match status" value="1"/>
</dbReference>
<feature type="repeat" description="WD" evidence="3">
    <location>
        <begin position="200"/>
        <end position="242"/>
    </location>
</feature>
<evidence type="ECO:0000256" key="4">
    <source>
        <dbReference type="SAM" id="MobiDB-lite"/>
    </source>
</evidence>
<dbReference type="InterPro" id="IPR045159">
    <property type="entry name" value="DCAF7-like"/>
</dbReference>
<accession>A0A4Q0A1T1</accession>
<name>A0A4Q0A1T1_9FUNG</name>
<feature type="non-terminal residue" evidence="5">
    <location>
        <position position="1"/>
    </location>
</feature>
<dbReference type="STRING" id="215637.A0A4Q0A1T1"/>
<feature type="region of interest" description="Disordered" evidence="4">
    <location>
        <begin position="354"/>
        <end position="373"/>
    </location>
</feature>
<keyword evidence="2" id="KW-0677">Repeat</keyword>
<dbReference type="InterPro" id="IPR019775">
    <property type="entry name" value="WD40_repeat_CS"/>
</dbReference>